<evidence type="ECO:0000313" key="1">
    <source>
        <dbReference type="EMBL" id="CAA7039094.1"/>
    </source>
</evidence>
<organism evidence="1 2">
    <name type="scientific">Microthlaspi erraticum</name>
    <dbReference type="NCBI Taxonomy" id="1685480"/>
    <lineage>
        <taxon>Eukaryota</taxon>
        <taxon>Viridiplantae</taxon>
        <taxon>Streptophyta</taxon>
        <taxon>Embryophyta</taxon>
        <taxon>Tracheophyta</taxon>
        <taxon>Spermatophyta</taxon>
        <taxon>Magnoliopsida</taxon>
        <taxon>eudicotyledons</taxon>
        <taxon>Gunneridae</taxon>
        <taxon>Pentapetalae</taxon>
        <taxon>rosids</taxon>
        <taxon>malvids</taxon>
        <taxon>Brassicales</taxon>
        <taxon>Brassicaceae</taxon>
        <taxon>Coluteocarpeae</taxon>
        <taxon>Microthlaspi</taxon>
    </lineage>
</organism>
<protein>
    <submittedName>
        <fullName evidence="1">Uncharacterized protein</fullName>
    </submittedName>
</protein>
<sequence>MADQSMAASRFEKTTSLDIDASVCCTSGSAGSETPSVVTTRDVVVATSVARQSTAVLGDCWLVDMTAVSKHHLIGININQPD</sequence>
<name>A0A6D2JBY5_9BRAS</name>
<comment type="caution">
    <text evidence="1">The sequence shown here is derived from an EMBL/GenBank/DDBJ whole genome shotgun (WGS) entry which is preliminary data.</text>
</comment>
<dbReference type="AlphaFoldDB" id="A0A6D2JBY5"/>
<dbReference type="Proteomes" id="UP000467841">
    <property type="component" value="Unassembled WGS sequence"/>
</dbReference>
<dbReference type="EMBL" id="CACVBM020001206">
    <property type="protein sequence ID" value="CAA7039094.1"/>
    <property type="molecule type" value="Genomic_DNA"/>
</dbReference>
<keyword evidence="2" id="KW-1185">Reference proteome</keyword>
<accession>A0A6D2JBY5</accession>
<evidence type="ECO:0000313" key="2">
    <source>
        <dbReference type="Proteomes" id="UP000467841"/>
    </source>
</evidence>
<proteinExistence type="predicted"/>
<gene>
    <name evidence="1" type="ORF">MERR_LOCUS26329</name>
</gene>
<reference evidence="1" key="1">
    <citation type="submission" date="2020-01" db="EMBL/GenBank/DDBJ databases">
        <authorList>
            <person name="Mishra B."/>
        </authorList>
    </citation>
    <scope>NUCLEOTIDE SEQUENCE [LARGE SCALE GENOMIC DNA]</scope>
</reference>